<keyword evidence="2" id="KW-1185">Reference proteome</keyword>
<proteinExistence type="predicted"/>
<dbReference type="Proteomes" id="UP000245207">
    <property type="component" value="Unassembled WGS sequence"/>
</dbReference>
<reference evidence="1 2" key="1">
    <citation type="journal article" date="2018" name="Mol. Plant">
        <title>The genome of Artemisia annua provides insight into the evolution of Asteraceae family and artemisinin biosynthesis.</title>
        <authorList>
            <person name="Shen Q."/>
            <person name="Zhang L."/>
            <person name="Liao Z."/>
            <person name="Wang S."/>
            <person name="Yan T."/>
            <person name="Shi P."/>
            <person name="Liu M."/>
            <person name="Fu X."/>
            <person name="Pan Q."/>
            <person name="Wang Y."/>
            <person name="Lv Z."/>
            <person name="Lu X."/>
            <person name="Zhang F."/>
            <person name="Jiang W."/>
            <person name="Ma Y."/>
            <person name="Chen M."/>
            <person name="Hao X."/>
            <person name="Li L."/>
            <person name="Tang Y."/>
            <person name="Lv G."/>
            <person name="Zhou Y."/>
            <person name="Sun X."/>
            <person name="Brodelius P.E."/>
            <person name="Rose J.K.C."/>
            <person name="Tang K."/>
        </authorList>
    </citation>
    <scope>NUCLEOTIDE SEQUENCE [LARGE SCALE GENOMIC DNA]</scope>
    <source>
        <strain evidence="2">cv. Huhao1</strain>
        <tissue evidence="1">Leaf</tissue>
    </source>
</reference>
<comment type="caution">
    <text evidence="1">The sequence shown here is derived from an EMBL/GenBank/DDBJ whole genome shotgun (WGS) entry which is preliminary data.</text>
</comment>
<evidence type="ECO:0000313" key="2">
    <source>
        <dbReference type="Proteomes" id="UP000245207"/>
    </source>
</evidence>
<dbReference type="OrthoDB" id="2402896at2759"/>
<name>A0A2U1LU73_ARTAN</name>
<dbReference type="EMBL" id="PKPP01007757">
    <property type="protein sequence ID" value="PWA52537.1"/>
    <property type="molecule type" value="Genomic_DNA"/>
</dbReference>
<sequence>MHSSMLQRQYKLRTRTAIQDVQVVRVKDHVRFYTCDDKGERTWCPDTDIGDIPKKEGHNHPLVAEKDMIFMKSSCDLGYTKQHFLFQASNANFGPSTGFKLLKELCGGFDRVGATVVDCVDDKLVGYAVKLIK</sequence>
<gene>
    <name evidence="1" type="ORF">CTI12_AA453940</name>
</gene>
<evidence type="ECO:0000313" key="1">
    <source>
        <dbReference type="EMBL" id="PWA52537.1"/>
    </source>
</evidence>
<accession>A0A2U1LU73</accession>
<dbReference type="AlphaFoldDB" id="A0A2U1LU73"/>
<protein>
    <submittedName>
        <fullName evidence="1">Protein FAR1-RELATED SEQUENCE 5</fullName>
    </submittedName>
</protein>
<organism evidence="1 2">
    <name type="scientific">Artemisia annua</name>
    <name type="common">Sweet wormwood</name>
    <dbReference type="NCBI Taxonomy" id="35608"/>
    <lineage>
        <taxon>Eukaryota</taxon>
        <taxon>Viridiplantae</taxon>
        <taxon>Streptophyta</taxon>
        <taxon>Embryophyta</taxon>
        <taxon>Tracheophyta</taxon>
        <taxon>Spermatophyta</taxon>
        <taxon>Magnoliopsida</taxon>
        <taxon>eudicotyledons</taxon>
        <taxon>Gunneridae</taxon>
        <taxon>Pentapetalae</taxon>
        <taxon>asterids</taxon>
        <taxon>campanulids</taxon>
        <taxon>Asterales</taxon>
        <taxon>Asteraceae</taxon>
        <taxon>Asteroideae</taxon>
        <taxon>Anthemideae</taxon>
        <taxon>Artemisiinae</taxon>
        <taxon>Artemisia</taxon>
    </lineage>
</organism>